<feature type="transmembrane region" description="Helical" evidence="1">
    <location>
        <begin position="126"/>
        <end position="147"/>
    </location>
</feature>
<feature type="transmembrane region" description="Helical" evidence="1">
    <location>
        <begin position="48"/>
        <end position="69"/>
    </location>
</feature>
<feature type="transmembrane region" description="Helical" evidence="1">
    <location>
        <begin position="197"/>
        <end position="215"/>
    </location>
</feature>
<evidence type="ECO:0000256" key="1">
    <source>
        <dbReference type="SAM" id="Phobius"/>
    </source>
</evidence>
<organism evidence="2 3">
    <name type="scientific">Weissella minor</name>
    <dbReference type="NCBI Taxonomy" id="1620"/>
    <lineage>
        <taxon>Bacteria</taxon>
        <taxon>Bacillati</taxon>
        <taxon>Bacillota</taxon>
        <taxon>Bacilli</taxon>
        <taxon>Lactobacillales</taxon>
        <taxon>Lactobacillaceae</taxon>
        <taxon>Weissella</taxon>
    </lineage>
</organism>
<dbReference type="AlphaFoldDB" id="A0A0R2JRL4"/>
<dbReference type="STRING" id="1620.IV67_GL000377"/>
<keyword evidence="1" id="KW-0472">Membrane</keyword>
<dbReference type="EMBL" id="JQCD01000024">
    <property type="protein sequence ID" value="KRN76868.1"/>
    <property type="molecule type" value="Genomic_DNA"/>
</dbReference>
<name>A0A0R2JRL4_9LACO</name>
<dbReference type="Proteomes" id="UP000051673">
    <property type="component" value="Unassembled WGS sequence"/>
</dbReference>
<dbReference type="OrthoDB" id="2339566at2"/>
<evidence type="ECO:0000313" key="2">
    <source>
        <dbReference type="EMBL" id="KRN76868.1"/>
    </source>
</evidence>
<gene>
    <name evidence="2" type="ORF">IV67_GL000377</name>
</gene>
<evidence type="ECO:0000313" key="3">
    <source>
        <dbReference type="Proteomes" id="UP000051673"/>
    </source>
</evidence>
<sequence>MKALFKLELRQAFISRNSLIVFAIFIGLAFVFGRYVDFLSPSDLLNSLFLIYLFIGMIVASSLFSGIISNEIETQTIRYVVPYQSRGHILIVKYVTVLIYFFILIGSSILTVLALRRDASIPVQSLLFIIGAYIYSANLIVLISVLCKTEKKSIISAILVSIMLPTFSIMNMLKPSIIFKGLNKLTPYAYIDKSNGFLILIGLAVFMGVITIFVFNRKEV</sequence>
<dbReference type="RefSeq" id="WP_057787632.1">
    <property type="nucleotide sequence ID" value="NZ_JQCD01000024.1"/>
</dbReference>
<protein>
    <submittedName>
        <fullName evidence="2">Uncharacterized protein</fullName>
    </submittedName>
</protein>
<reference evidence="2 3" key="1">
    <citation type="journal article" date="2015" name="Genome Announc.">
        <title>Expanding the biotechnology potential of lactobacilli through comparative genomics of 213 strains and associated genera.</title>
        <authorList>
            <person name="Sun Z."/>
            <person name="Harris H.M."/>
            <person name="McCann A."/>
            <person name="Guo C."/>
            <person name="Argimon S."/>
            <person name="Zhang W."/>
            <person name="Yang X."/>
            <person name="Jeffery I.B."/>
            <person name="Cooney J.C."/>
            <person name="Kagawa T.F."/>
            <person name="Liu W."/>
            <person name="Song Y."/>
            <person name="Salvetti E."/>
            <person name="Wrobel A."/>
            <person name="Rasinkangas P."/>
            <person name="Parkhill J."/>
            <person name="Rea M.C."/>
            <person name="O'Sullivan O."/>
            <person name="Ritari J."/>
            <person name="Douillard F.P."/>
            <person name="Paul Ross R."/>
            <person name="Yang R."/>
            <person name="Briner A.E."/>
            <person name="Felis G.E."/>
            <person name="de Vos W.M."/>
            <person name="Barrangou R."/>
            <person name="Klaenhammer T.R."/>
            <person name="Caufield P.W."/>
            <person name="Cui Y."/>
            <person name="Zhang H."/>
            <person name="O'Toole P.W."/>
        </authorList>
    </citation>
    <scope>NUCLEOTIDE SEQUENCE [LARGE SCALE GENOMIC DNA]</scope>
    <source>
        <strain evidence="2 3">DSM 20014</strain>
    </source>
</reference>
<feature type="transmembrane region" description="Helical" evidence="1">
    <location>
        <begin position="90"/>
        <end position="114"/>
    </location>
</feature>
<keyword evidence="3" id="KW-1185">Reference proteome</keyword>
<keyword evidence="1" id="KW-0812">Transmembrane</keyword>
<dbReference type="PATRIC" id="fig|1620.3.peg.382"/>
<feature type="transmembrane region" description="Helical" evidence="1">
    <location>
        <begin position="154"/>
        <end position="177"/>
    </location>
</feature>
<feature type="transmembrane region" description="Helical" evidence="1">
    <location>
        <begin position="12"/>
        <end position="36"/>
    </location>
</feature>
<keyword evidence="1" id="KW-1133">Transmembrane helix</keyword>
<proteinExistence type="predicted"/>
<comment type="caution">
    <text evidence="2">The sequence shown here is derived from an EMBL/GenBank/DDBJ whole genome shotgun (WGS) entry which is preliminary data.</text>
</comment>
<accession>A0A0R2JRL4</accession>